<evidence type="ECO:0000259" key="5">
    <source>
        <dbReference type="Pfam" id="PF02897"/>
    </source>
</evidence>
<feature type="domain" description="Peptidase S9 prolyl oligopeptidase catalytic" evidence="4">
    <location>
        <begin position="469"/>
        <end position="674"/>
    </location>
</feature>
<dbReference type="Pfam" id="PF02897">
    <property type="entry name" value="Peptidase_S9_N"/>
    <property type="match status" value="1"/>
</dbReference>
<dbReference type="Pfam" id="PF00326">
    <property type="entry name" value="Peptidase_S9"/>
    <property type="match status" value="1"/>
</dbReference>
<proteinExistence type="predicted"/>
<evidence type="ECO:0000256" key="3">
    <source>
        <dbReference type="ARBA" id="ARBA00022825"/>
    </source>
</evidence>
<organism evidence="6 7">
    <name type="scientific">Rhodococcus sovatensis</name>
    <dbReference type="NCBI Taxonomy" id="1805840"/>
    <lineage>
        <taxon>Bacteria</taxon>
        <taxon>Bacillati</taxon>
        <taxon>Actinomycetota</taxon>
        <taxon>Actinomycetes</taxon>
        <taxon>Mycobacteriales</taxon>
        <taxon>Nocardiaceae</taxon>
        <taxon>Rhodococcus</taxon>
    </lineage>
</organism>
<dbReference type="InterPro" id="IPR051167">
    <property type="entry name" value="Prolyl_oligopep/macrocyclase"/>
</dbReference>
<keyword evidence="7" id="KW-1185">Reference proteome</keyword>
<evidence type="ECO:0000256" key="2">
    <source>
        <dbReference type="ARBA" id="ARBA00022801"/>
    </source>
</evidence>
<reference evidence="6 7" key="1">
    <citation type="submission" date="2024-03" db="EMBL/GenBank/DDBJ databases">
        <title>Natural products discovery in diverse microorganisms through a two-stage MS feature dereplication strategy.</title>
        <authorList>
            <person name="Zhang R."/>
        </authorList>
    </citation>
    <scope>NUCLEOTIDE SEQUENCE [LARGE SCALE GENOMIC DNA]</scope>
    <source>
        <strain evidence="6 7">18930</strain>
    </source>
</reference>
<sequence length="695" mass="77092">MSITGDPYLWLEEVTDDTALDWVRSRNVSTTAALAGDEFDALESRILQVLDTDARIPYARRRGEYLYNFWRDATHVRGLWRRTTMDEYRKASPEWDVLLDLDAVAEAEGENWVWSGAQVLRPDQNIALVTMSRGGADATVVREFDLRTRSFRGPLEGGFHVDEAKTDIGYIDAESVYIGTDFGEDSLTESGYPRIVKRWLRGTPLAEATVVYEGEASDISISAWHDRTPGFERDFVQRATDFYNAEFYLLDDDVLTLVETPTDATTSVHKQWLLVRTMTEWTIGDVTYPSGALLATNFDAFLAGERDMAVLFTPDAHRSLHQYAWTENHLIVVTLVDVKTEMRVLTPVADGWNDEALTGLPDLTSTEIVGTDPEENGDEFFLSSSGYLTPATLLFGTVGGDLEIVKQAPSFFDAHGMSVAQHFAVSEDGTEVPYFVVRRQDADPGPTLLYGYGGFEISMTPSYSGSIGLAWLERGGTYVVANIRGGGEYGPDWHTQVLRAGRHLVHEDFAAVARDLVDRGITTPEQLGAQGGSNGGLLMGIMVTKYPELFGALVCQVPLLDMKRYHLLLAGASWVAEYGDPDDPEEWKFISEYSPYQNVVPASERAYPPILIATSTRDDRVHPGHARKMAARLEEVGQDVSYFENIEGGHGGAADNAQLAFKTALAYQFLWKSLTHPGVTERTTPRSRPQPSTTA</sequence>
<feature type="domain" description="Peptidase S9A N-terminal" evidence="5">
    <location>
        <begin position="5"/>
        <end position="393"/>
    </location>
</feature>
<dbReference type="InterPro" id="IPR002470">
    <property type="entry name" value="Peptidase_S9A"/>
</dbReference>
<evidence type="ECO:0000313" key="6">
    <source>
        <dbReference type="EMBL" id="WXG67109.1"/>
    </source>
</evidence>
<accession>A0ABZ2PDY7</accession>
<dbReference type="PANTHER" id="PTHR42881">
    <property type="entry name" value="PROLYL ENDOPEPTIDASE"/>
    <property type="match status" value="1"/>
</dbReference>
<keyword evidence="2" id="KW-0378">Hydrolase</keyword>
<dbReference type="Gene3D" id="3.40.50.1820">
    <property type="entry name" value="alpha/beta hydrolase"/>
    <property type="match status" value="1"/>
</dbReference>
<dbReference type="SUPFAM" id="SSF53474">
    <property type="entry name" value="alpha/beta-Hydrolases"/>
    <property type="match status" value="1"/>
</dbReference>
<gene>
    <name evidence="6" type="ORF">WDS16_17835</name>
</gene>
<keyword evidence="1" id="KW-0645">Protease</keyword>
<dbReference type="EMBL" id="CP147846">
    <property type="protein sequence ID" value="WXG67109.1"/>
    <property type="molecule type" value="Genomic_DNA"/>
</dbReference>
<dbReference type="PRINTS" id="PR00862">
    <property type="entry name" value="PROLIGOPTASE"/>
</dbReference>
<evidence type="ECO:0000313" key="7">
    <source>
        <dbReference type="Proteomes" id="UP001432000"/>
    </source>
</evidence>
<name>A0ABZ2PDY7_9NOCA</name>
<dbReference type="InterPro" id="IPR029058">
    <property type="entry name" value="AB_hydrolase_fold"/>
</dbReference>
<keyword evidence="3" id="KW-0720">Serine protease</keyword>
<evidence type="ECO:0000259" key="4">
    <source>
        <dbReference type="Pfam" id="PF00326"/>
    </source>
</evidence>
<evidence type="ECO:0000256" key="1">
    <source>
        <dbReference type="ARBA" id="ARBA00022670"/>
    </source>
</evidence>
<dbReference type="Gene3D" id="2.130.10.120">
    <property type="entry name" value="Prolyl oligopeptidase, N-terminal domain"/>
    <property type="match status" value="1"/>
</dbReference>
<dbReference type="PANTHER" id="PTHR42881:SF13">
    <property type="entry name" value="PROLYL ENDOPEPTIDASE"/>
    <property type="match status" value="1"/>
</dbReference>
<dbReference type="Proteomes" id="UP001432000">
    <property type="component" value="Chromosome"/>
</dbReference>
<protein>
    <submittedName>
        <fullName evidence="6">Prolyl oligopeptidase family serine peptidase</fullName>
    </submittedName>
</protein>
<dbReference type="SUPFAM" id="SSF50993">
    <property type="entry name" value="Peptidase/esterase 'gauge' domain"/>
    <property type="match status" value="1"/>
</dbReference>
<dbReference type="RefSeq" id="WP_338886533.1">
    <property type="nucleotide sequence ID" value="NZ_CP147846.1"/>
</dbReference>
<dbReference type="InterPro" id="IPR001375">
    <property type="entry name" value="Peptidase_S9_cat"/>
</dbReference>
<dbReference type="InterPro" id="IPR023302">
    <property type="entry name" value="Pept_S9A_N"/>
</dbReference>